<dbReference type="HOGENOM" id="CLU_1848781_0_0_1"/>
<proteinExistence type="predicted"/>
<reference evidence="1" key="2">
    <citation type="submission" date="2011-02" db="EMBL/GenBank/DDBJ databases">
        <authorList>
            <person name="MacLean D."/>
        </authorList>
    </citation>
    <scope>NUCLEOTIDE SEQUENCE</scope>
</reference>
<sequence>MDQVSDARCKGDKDACNSVIAAMMKLVGNSAFRRSGMDKSKHKLVKYETGSDKVDKMIKHFNFHDMEELSGAYDTTKKKRTIELDNPIYLSIGVYQLVKLRMLQFYYDCIHYYFNRSDFQYQGMDTDSAYIVLSEENSF</sequence>
<evidence type="ECO:0000313" key="1">
    <source>
        <dbReference type="EMBL" id="CCA25112.1"/>
    </source>
</evidence>
<dbReference type="PANTHER" id="PTHR33206:SF1">
    <property type="entry name" value="DNA-DIRECTED DNA POLYMERASE"/>
    <property type="match status" value="1"/>
</dbReference>
<organism evidence="1">
    <name type="scientific">Albugo laibachii Nc14</name>
    <dbReference type="NCBI Taxonomy" id="890382"/>
    <lineage>
        <taxon>Eukaryota</taxon>
        <taxon>Sar</taxon>
        <taxon>Stramenopiles</taxon>
        <taxon>Oomycota</taxon>
        <taxon>Peronosporomycetes</taxon>
        <taxon>Albuginales</taxon>
        <taxon>Albuginaceae</taxon>
        <taxon>Albugo</taxon>
    </lineage>
</organism>
<reference evidence="1" key="1">
    <citation type="journal article" date="2011" name="PLoS Biol.">
        <title>Gene gain and loss during evolution of obligate parasitism in the white rust pathogen of Arabidopsis thaliana.</title>
        <authorList>
            <person name="Kemen E."/>
            <person name="Gardiner A."/>
            <person name="Schultz-Larsen T."/>
            <person name="Kemen A.C."/>
            <person name="Balmuth A.L."/>
            <person name="Robert-Seilaniantz A."/>
            <person name="Bailey K."/>
            <person name="Holub E."/>
            <person name="Studholme D.J."/>
            <person name="Maclean D."/>
            <person name="Jones J.D."/>
        </authorList>
    </citation>
    <scope>NUCLEOTIDE SEQUENCE</scope>
</reference>
<dbReference type="EMBL" id="FR824321">
    <property type="protein sequence ID" value="CCA25112.1"/>
    <property type="molecule type" value="Genomic_DNA"/>
</dbReference>
<protein>
    <submittedName>
        <fullName evidence="1">Chromodomain protein putative</fullName>
    </submittedName>
</protein>
<dbReference type="PANTHER" id="PTHR33206">
    <property type="entry name" value="PROTEIN CBG10425"/>
    <property type="match status" value="1"/>
</dbReference>
<accession>F0WUN1</accession>
<gene>
    <name evidence="1" type="primary">AlNc14C276G10039</name>
    <name evidence="1" type="ORF">ALNC14_112560</name>
</gene>
<dbReference type="AlphaFoldDB" id="F0WUN1"/>
<name>F0WUN1_9STRA</name>